<feature type="transmembrane region" description="Helical" evidence="1">
    <location>
        <begin position="303"/>
        <end position="320"/>
    </location>
</feature>
<keyword evidence="1" id="KW-0472">Membrane</keyword>
<dbReference type="GO" id="GO:0006814">
    <property type="term" value="P:sodium ion transport"/>
    <property type="evidence" value="ECO:0007669"/>
    <property type="project" value="InterPro"/>
</dbReference>
<dbReference type="EMBL" id="DWYZ01000183">
    <property type="protein sequence ID" value="HJB29083.1"/>
    <property type="molecule type" value="Genomic_DNA"/>
</dbReference>
<feature type="transmembrane region" description="Helical" evidence="1">
    <location>
        <begin position="164"/>
        <end position="182"/>
    </location>
</feature>
<dbReference type="PANTHER" id="PTHR11328">
    <property type="entry name" value="MAJOR FACILITATOR SUPERFAMILY DOMAIN-CONTAINING PROTEIN"/>
    <property type="match status" value="1"/>
</dbReference>
<dbReference type="AlphaFoldDB" id="A0A9D2RW89"/>
<dbReference type="PANTHER" id="PTHR11328:SF24">
    <property type="entry name" value="MAJOR FACILITATOR SUPERFAMILY (MFS) PROFILE DOMAIN-CONTAINING PROTEIN"/>
    <property type="match status" value="1"/>
</dbReference>
<dbReference type="GO" id="GO:0008643">
    <property type="term" value="P:carbohydrate transport"/>
    <property type="evidence" value="ECO:0007669"/>
    <property type="project" value="InterPro"/>
</dbReference>
<evidence type="ECO:0000313" key="3">
    <source>
        <dbReference type="Proteomes" id="UP000823842"/>
    </source>
</evidence>
<reference evidence="2" key="2">
    <citation type="submission" date="2021-04" db="EMBL/GenBank/DDBJ databases">
        <authorList>
            <person name="Gilroy R."/>
        </authorList>
    </citation>
    <scope>NUCLEOTIDE SEQUENCE</scope>
    <source>
        <strain evidence="2">ChiSjej1B19-5720</strain>
    </source>
</reference>
<gene>
    <name evidence="2" type="ORF">IAA06_09875</name>
</gene>
<keyword evidence="1" id="KW-1133">Transmembrane helix</keyword>
<dbReference type="NCBIfam" id="TIGR00792">
    <property type="entry name" value="gph"/>
    <property type="match status" value="1"/>
</dbReference>
<dbReference type="GO" id="GO:0005886">
    <property type="term" value="C:plasma membrane"/>
    <property type="evidence" value="ECO:0007669"/>
    <property type="project" value="TreeGrafter"/>
</dbReference>
<dbReference type="InterPro" id="IPR001927">
    <property type="entry name" value="Na/Gal_symport"/>
</dbReference>
<comment type="caution">
    <text evidence="2">The sequence shown here is derived from an EMBL/GenBank/DDBJ whole genome shotgun (WGS) entry which is preliminary data.</text>
</comment>
<protein>
    <submittedName>
        <fullName evidence="2">Glycoside-pentoside-hexuronide (GPH):cation symporter</fullName>
    </submittedName>
</protein>
<reference evidence="2" key="1">
    <citation type="journal article" date="2021" name="PeerJ">
        <title>Extensive microbial diversity within the chicken gut microbiome revealed by metagenomics and culture.</title>
        <authorList>
            <person name="Gilroy R."/>
            <person name="Ravi A."/>
            <person name="Getino M."/>
            <person name="Pursley I."/>
            <person name="Horton D.L."/>
            <person name="Alikhan N.F."/>
            <person name="Baker D."/>
            <person name="Gharbi K."/>
            <person name="Hall N."/>
            <person name="Watson M."/>
            <person name="Adriaenssens E.M."/>
            <person name="Foster-Nyarko E."/>
            <person name="Jarju S."/>
            <person name="Secka A."/>
            <person name="Antonio M."/>
            <person name="Oren A."/>
            <person name="Chaudhuri R.R."/>
            <person name="La Ragione R."/>
            <person name="Hildebrand F."/>
            <person name="Pallen M.J."/>
        </authorList>
    </citation>
    <scope>NUCLEOTIDE SEQUENCE</scope>
    <source>
        <strain evidence="2">ChiSjej1B19-5720</strain>
    </source>
</reference>
<dbReference type="InterPro" id="IPR039672">
    <property type="entry name" value="MFS_2"/>
</dbReference>
<organism evidence="2 3">
    <name type="scientific">Candidatus Blautia faecavium</name>
    <dbReference type="NCBI Taxonomy" id="2838487"/>
    <lineage>
        <taxon>Bacteria</taxon>
        <taxon>Bacillati</taxon>
        <taxon>Bacillota</taxon>
        <taxon>Clostridia</taxon>
        <taxon>Lachnospirales</taxon>
        <taxon>Lachnospiraceae</taxon>
        <taxon>Blautia</taxon>
    </lineage>
</organism>
<evidence type="ECO:0000313" key="2">
    <source>
        <dbReference type="EMBL" id="HJB29083.1"/>
    </source>
</evidence>
<accession>A0A9D2RW89</accession>
<feature type="transmembrane region" description="Helical" evidence="1">
    <location>
        <begin position="409"/>
        <end position="434"/>
    </location>
</feature>
<feature type="transmembrane region" description="Helical" evidence="1">
    <location>
        <begin position="241"/>
        <end position="263"/>
    </location>
</feature>
<dbReference type="GO" id="GO:0015293">
    <property type="term" value="F:symporter activity"/>
    <property type="evidence" value="ECO:0007669"/>
    <property type="project" value="InterPro"/>
</dbReference>
<feature type="transmembrane region" description="Helical" evidence="1">
    <location>
        <begin position="118"/>
        <end position="144"/>
    </location>
</feature>
<dbReference type="CDD" id="cd17332">
    <property type="entry name" value="MFS_MelB_like"/>
    <property type="match status" value="1"/>
</dbReference>
<sequence>MNNSTAKTYSKAFLWRQRIGFGISDYACNLAYLMVNTYLLIFYTDVAGIAPAAASFMFLITKFIDAGTDYLVGSLVDRTKSKLGRNRPWMLAGAPVLAIGMVLVFTSPDWSAGGKLAWAYITYIIFSFGYTLVNIPMGSILPALSPDPVERTRIVTSRTIFSNLGSLTSASMALWLIARLGHGDQALGYRNTNIVFGIIVFAIMIICVASIREINPAPDVKKTSILKDLTYLVNNKPYMLMLAYTFFLFVAYLGMFAASAYYFKYVVGNEMANSAAITIATVTPIISMLLAAQLNKWITKRNLSILGAVIQILGFVIIWIGGTSAMVAYVGMGVMGFGMGFRQNMFFSMLADTVDYGEWKNGKSLAGTQTAISGFVNKVASAAATGIVGLLLSWGAYDGTAAVQTASANTAITIAFIAVPIVCNICSIVVMLFYDLDKNYDKIKKEIDERRASVNA</sequence>
<feature type="transmembrane region" description="Helical" evidence="1">
    <location>
        <begin position="379"/>
        <end position="397"/>
    </location>
</feature>
<name>A0A9D2RW89_9FIRM</name>
<feature type="transmembrane region" description="Helical" evidence="1">
    <location>
        <begin position="275"/>
        <end position="291"/>
    </location>
</feature>
<dbReference type="SUPFAM" id="SSF103473">
    <property type="entry name" value="MFS general substrate transporter"/>
    <property type="match status" value="1"/>
</dbReference>
<feature type="transmembrane region" description="Helical" evidence="1">
    <location>
        <begin position="88"/>
        <end position="106"/>
    </location>
</feature>
<dbReference type="Proteomes" id="UP000823842">
    <property type="component" value="Unassembled WGS sequence"/>
</dbReference>
<dbReference type="InterPro" id="IPR036259">
    <property type="entry name" value="MFS_trans_sf"/>
</dbReference>
<dbReference type="Pfam" id="PF13347">
    <property type="entry name" value="MFS_2"/>
    <property type="match status" value="1"/>
</dbReference>
<feature type="transmembrane region" description="Helical" evidence="1">
    <location>
        <begin position="326"/>
        <end position="341"/>
    </location>
</feature>
<proteinExistence type="predicted"/>
<dbReference type="Gene3D" id="1.20.1250.20">
    <property type="entry name" value="MFS general substrate transporter like domains"/>
    <property type="match status" value="1"/>
</dbReference>
<keyword evidence="1" id="KW-0812">Transmembrane</keyword>
<feature type="transmembrane region" description="Helical" evidence="1">
    <location>
        <begin position="194"/>
        <end position="211"/>
    </location>
</feature>
<evidence type="ECO:0000256" key="1">
    <source>
        <dbReference type="SAM" id="Phobius"/>
    </source>
</evidence>